<dbReference type="InterPro" id="IPR029033">
    <property type="entry name" value="His_PPase_superfam"/>
</dbReference>
<dbReference type="SUPFAM" id="SSF53254">
    <property type="entry name" value="Phosphoglycerate mutase-like"/>
    <property type="match status" value="1"/>
</dbReference>
<sequence length="351" mass="38741">MTSGGTRFMSPWTSYFSKYTGACIASITCSTAFVTRGPIPSPGIRVTGLGAPSPGRGMYVTVRVWVFPATRVLSRGRDLRDVAIFGVTEQLTVKLGLQSLREIGRNKPKTELQKVPVTTTSRGRRNRDGNVVVFAQQILGSQAWQEHPKRERPHCFFIGERCPSRISVGIGRCRASSIGWKIVPKGTEGKQHTARICYSPFARTSHTAEVVASVLNLPFEGPQCKVIEDLRERYFGPSFELRSHDKYPEIWAMDEKDPFTRPEGGESVDDVVARLASAMATMESEYQGCAILVVSHGDPLQILQTILDAASKQTEPSCGDFASRIQAVRVPSILSQHRKFALLTGELRTVL</sequence>
<dbReference type="EMBL" id="JBBPBN010001196">
    <property type="protein sequence ID" value="KAK8479347.1"/>
    <property type="molecule type" value="Genomic_DNA"/>
</dbReference>
<name>A0ABR1ZFX1_9ROSI</name>
<organism evidence="1 2">
    <name type="scientific">Hibiscus sabdariffa</name>
    <name type="common">roselle</name>
    <dbReference type="NCBI Taxonomy" id="183260"/>
    <lineage>
        <taxon>Eukaryota</taxon>
        <taxon>Viridiplantae</taxon>
        <taxon>Streptophyta</taxon>
        <taxon>Embryophyta</taxon>
        <taxon>Tracheophyta</taxon>
        <taxon>Spermatophyta</taxon>
        <taxon>Magnoliopsida</taxon>
        <taxon>eudicotyledons</taxon>
        <taxon>Gunneridae</taxon>
        <taxon>Pentapetalae</taxon>
        <taxon>rosids</taxon>
        <taxon>malvids</taxon>
        <taxon>Malvales</taxon>
        <taxon>Malvaceae</taxon>
        <taxon>Malvoideae</taxon>
        <taxon>Hibiscus</taxon>
    </lineage>
</organism>
<dbReference type="InterPro" id="IPR013078">
    <property type="entry name" value="His_Pase_superF_clade-1"/>
</dbReference>
<keyword evidence="2" id="KW-1185">Reference proteome</keyword>
<evidence type="ECO:0008006" key="3">
    <source>
        <dbReference type="Google" id="ProtNLM"/>
    </source>
</evidence>
<accession>A0ABR1ZFX1</accession>
<proteinExistence type="predicted"/>
<reference evidence="1 2" key="1">
    <citation type="journal article" date="2024" name="G3 (Bethesda)">
        <title>Genome assembly of Hibiscus sabdariffa L. provides insights into metabolisms of medicinal natural products.</title>
        <authorList>
            <person name="Kim T."/>
        </authorList>
    </citation>
    <scope>NUCLEOTIDE SEQUENCE [LARGE SCALE GENOMIC DNA]</scope>
    <source>
        <strain evidence="1">TK-2024</strain>
        <tissue evidence="1">Old leaves</tissue>
    </source>
</reference>
<protein>
    <recommendedName>
        <fullName evidence="3">Metal-independent phosphoserine phosphatase</fullName>
    </recommendedName>
</protein>
<evidence type="ECO:0000313" key="1">
    <source>
        <dbReference type="EMBL" id="KAK8479347.1"/>
    </source>
</evidence>
<dbReference type="Pfam" id="PF00300">
    <property type="entry name" value="His_Phos_1"/>
    <property type="match status" value="1"/>
</dbReference>
<comment type="caution">
    <text evidence="1">The sequence shown here is derived from an EMBL/GenBank/DDBJ whole genome shotgun (WGS) entry which is preliminary data.</text>
</comment>
<dbReference type="Gene3D" id="3.40.50.1240">
    <property type="entry name" value="Phosphoglycerate mutase-like"/>
    <property type="match status" value="1"/>
</dbReference>
<dbReference type="PANTHER" id="PTHR47821">
    <property type="entry name" value="PHOSPHOGLYCERATE MUTASE FAMILY PROTEIN"/>
    <property type="match status" value="1"/>
</dbReference>
<evidence type="ECO:0000313" key="2">
    <source>
        <dbReference type="Proteomes" id="UP001396334"/>
    </source>
</evidence>
<dbReference type="Proteomes" id="UP001396334">
    <property type="component" value="Unassembled WGS sequence"/>
</dbReference>
<gene>
    <name evidence="1" type="ORF">V6N11_049676</name>
</gene>
<dbReference type="PANTHER" id="PTHR47821:SF2">
    <property type="entry name" value="PHOSPHOGLYCERATE MUTASE FAMILY PROTEIN"/>
    <property type="match status" value="1"/>
</dbReference>